<feature type="domain" description="PET" evidence="14">
    <location>
        <begin position="32"/>
        <end position="140"/>
    </location>
</feature>
<dbReference type="FunFam" id="2.10.110.10:FF:000005">
    <property type="entry name" value="Testin isoform 1"/>
    <property type="match status" value="1"/>
</dbReference>
<keyword evidence="8" id="KW-0472">Membrane</keyword>
<evidence type="ECO:0000256" key="8">
    <source>
        <dbReference type="ARBA" id="ARBA00023136"/>
    </source>
</evidence>
<evidence type="ECO:0000256" key="1">
    <source>
        <dbReference type="ARBA" id="ARBA00004308"/>
    </source>
</evidence>
<evidence type="ECO:0000256" key="11">
    <source>
        <dbReference type="PROSITE-ProRule" id="PRU00125"/>
    </source>
</evidence>
<feature type="domain" description="LIM zinc-binding" evidence="13">
    <location>
        <begin position="207"/>
        <end position="267"/>
    </location>
</feature>
<dbReference type="Proteomes" id="UP001228049">
    <property type="component" value="Unassembled WGS sequence"/>
</dbReference>
<dbReference type="GO" id="GO:0008270">
    <property type="term" value="F:zinc ion binding"/>
    <property type="evidence" value="ECO:0007669"/>
    <property type="project" value="InterPro"/>
</dbReference>
<feature type="compositionally biased region" description="Polar residues" evidence="12">
    <location>
        <begin position="826"/>
        <end position="835"/>
    </location>
</feature>
<dbReference type="CDD" id="cd09827">
    <property type="entry name" value="PET_Prickle"/>
    <property type="match status" value="1"/>
</dbReference>
<feature type="compositionally biased region" description="Basic residues" evidence="12">
    <location>
        <begin position="836"/>
        <end position="849"/>
    </location>
</feature>
<evidence type="ECO:0000256" key="6">
    <source>
        <dbReference type="ARBA" id="ARBA00022833"/>
    </source>
</evidence>
<dbReference type="InterPro" id="IPR010442">
    <property type="entry name" value="PET_domain"/>
</dbReference>
<evidence type="ECO:0000256" key="5">
    <source>
        <dbReference type="ARBA" id="ARBA00022737"/>
    </source>
</evidence>
<dbReference type="CDD" id="cd09418">
    <property type="entry name" value="LIM2_Prickle"/>
    <property type="match status" value="1"/>
</dbReference>
<feature type="region of interest" description="Disordered" evidence="12">
    <location>
        <begin position="711"/>
        <end position="730"/>
    </location>
</feature>
<dbReference type="EMBL" id="JASDAP010000001">
    <property type="protein sequence ID" value="KAK1906661.1"/>
    <property type="molecule type" value="Genomic_DNA"/>
</dbReference>
<dbReference type="FunFam" id="2.10.110.10:FF:000035">
    <property type="entry name" value="prickle-like protein 2 isoform X1"/>
    <property type="match status" value="1"/>
</dbReference>
<dbReference type="PANTHER" id="PTHR24211:SF15">
    <property type="entry name" value="PRICKLE-LIKE PROTEIN 1"/>
    <property type="match status" value="1"/>
</dbReference>
<comment type="caution">
    <text evidence="15">The sequence shown here is derived from an EMBL/GenBank/DDBJ whole genome shotgun (WGS) entry which is preliminary data.</text>
</comment>
<evidence type="ECO:0000256" key="12">
    <source>
        <dbReference type="SAM" id="MobiDB-lite"/>
    </source>
</evidence>
<keyword evidence="3" id="KW-0488">Methylation</keyword>
<protein>
    <submittedName>
        <fullName evidence="15">Prickle-like protein 1</fullName>
    </submittedName>
</protein>
<evidence type="ECO:0000256" key="10">
    <source>
        <dbReference type="ARBA" id="ARBA00023289"/>
    </source>
</evidence>
<dbReference type="Pfam" id="PF00412">
    <property type="entry name" value="LIM"/>
    <property type="match status" value="2"/>
</dbReference>
<keyword evidence="9" id="KW-0449">Lipoprotein</keyword>
<proteinExistence type="inferred from homology"/>
<evidence type="ECO:0000259" key="13">
    <source>
        <dbReference type="PROSITE" id="PS50023"/>
    </source>
</evidence>
<gene>
    <name evidence="15" type="ORF">KUDE01_009057</name>
</gene>
<keyword evidence="10" id="KW-0636">Prenylation</keyword>
<dbReference type="PANTHER" id="PTHR24211">
    <property type="entry name" value="LIM DOMAIN-CONTAINING PROTEIN"/>
    <property type="match status" value="1"/>
</dbReference>
<feature type="region of interest" description="Disordered" evidence="12">
    <location>
        <begin position="617"/>
        <end position="703"/>
    </location>
</feature>
<dbReference type="Gene3D" id="2.10.110.10">
    <property type="entry name" value="Cysteine Rich Protein"/>
    <property type="match status" value="2"/>
</dbReference>
<dbReference type="AlphaFoldDB" id="A0AAD9CTB8"/>
<comment type="subcellular location">
    <subcellularLocation>
        <location evidence="1">Endomembrane system</location>
    </subcellularLocation>
</comment>
<keyword evidence="7 11" id="KW-0440">LIM domain</keyword>
<dbReference type="InterPro" id="IPR033726">
    <property type="entry name" value="LIM2_prickle"/>
</dbReference>
<dbReference type="InterPro" id="IPR033725">
    <property type="entry name" value="LIM1_prickle"/>
</dbReference>
<evidence type="ECO:0000259" key="14">
    <source>
        <dbReference type="PROSITE" id="PS51303"/>
    </source>
</evidence>
<name>A0AAD9CTB8_DISEL</name>
<dbReference type="SUPFAM" id="SSF57716">
    <property type="entry name" value="Glucocorticoid receptor-like (DNA-binding domain)"/>
    <property type="match status" value="2"/>
</dbReference>
<feature type="domain" description="LIM zinc-binding" evidence="13">
    <location>
        <begin position="142"/>
        <end position="206"/>
    </location>
</feature>
<evidence type="ECO:0000256" key="3">
    <source>
        <dbReference type="ARBA" id="ARBA00022481"/>
    </source>
</evidence>
<organism evidence="15 16">
    <name type="scientific">Dissostichus eleginoides</name>
    <name type="common">Patagonian toothfish</name>
    <name type="synonym">Dissostichus amissus</name>
    <dbReference type="NCBI Taxonomy" id="100907"/>
    <lineage>
        <taxon>Eukaryota</taxon>
        <taxon>Metazoa</taxon>
        <taxon>Chordata</taxon>
        <taxon>Craniata</taxon>
        <taxon>Vertebrata</taxon>
        <taxon>Euteleostomi</taxon>
        <taxon>Actinopterygii</taxon>
        <taxon>Neopterygii</taxon>
        <taxon>Teleostei</taxon>
        <taxon>Neoteleostei</taxon>
        <taxon>Acanthomorphata</taxon>
        <taxon>Eupercaria</taxon>
        <taxon>Perciformes</taxon>
        <taxon>Notothenioidei</taxon>
        <taxon>Nototheniidae</taxon>
        <taxon>Dissostichus</taxon>
    </lineage>
</organism>
<feature type="compositionally biased region" description="Basic and acidic residues" evidence="12">
    <location>
        <begin position="1"/>
        <end position="23"/>
    </location>
</feature>
<dbReference type="InterPro" id="IPR033723">
    <property type="entry name" value="PET_prickle"/>
</dbReference>
<feature type="compositionally biased region" description="Low complexity" evidence="12">
    <location>
        <begin position="717"/>
        <end position="728"/>
    </location>
</feature>
<reference evidence="15" key="1">
    <citation type="submission" date="2023-04" db="EMBL/GenBank/DDBJ databases">
        <title>Chromosome-level genome of Chaenocephalus aceratus.</title>
        <authorList>
            <person name="Park H."/>
        </authorList>
    </citation>
    <scope>NUCLEOTIDE SEQUENCE</scope>
    <source>
        <strain evidence="15">DE</strain>
        <tissue evidence="15">Muscle</tissue>
    </source>
</reference>
<dbReference type="InterPro" id="IPR001781">
    <property type="entry name" value="Znf_LIM"/>
</dbReference>
<keyword evidence="4 11" id="KW-0479">Metal-binding</keyword>
<accession>A0AAD9CTB8</accession>
<dbReference type="CDD" id="cd09415">
    <property type="entry name" value="LIM1_Prickle"/>
    <property type="match status" value="1"/>
</dbReference>
<keyword evidence="6 11" id="KW-0862">Zinc</keyword>
<evidence type="ECO:0000313" key="16">
    <source>
        <dbReference type="Proteomes" id="UP001228049"/>
    </source>
</evidence>
<dbReference type="PROSITE" id="PS00478">
    <property type="entry name" value="LIM_DOMAIN_1"/>
    <property type="match status" value="1"/>
</dbReference>
<feature type="compositionally biased region" description="Low complexity" evidence="12">
    <location>
        <begin position="403"/>
        <end position="425"/>
    </location>
</feature>
<feature type="region of interest" description="Disordered" evidence="12">
    <location>
        <begin position="590"/>
        <end position="609"/>
    </location>
</feature>
<evidence type="ECO:0000256" key="9">
    <source>
        <dbReference type="ARBA" id="ARBA00023288"/>
    </source>
</evidence>
<feature type="region of interest" description="Disordered" evidence="12">
    <location>
        <begin position="368"/>
        <end position="429"/>
    </location>
</feature>
<dbReference type="Pfam" id="PF06297">
    <property type="entry name" value="PET"/>
    <property type="match status" value="1"/>
</dbReference>
<evidence type="ECO:0000313" key="15">
    <source>
        <dbReference type="EMBL" id="KAK1906661.1"/>
    </source>
</evidence>
<keyword evidence="16" id="KW-1185">Reference proteome</keyword>
<keyword evidence="5" id="KW-0677">Repeat</keyword>
<dbReference type="PROSITE" id="PS51303">
    <property type="entry name" value="PET"/>
    <property type="match status" value="1"/>
</dbReference>
<evidence type="ECO:0000256" key="2">
    <source>
        <dbReference type="ARBA" id="ARBA00008268"/>
    </source>
</evidence>
<comment type="similarity">
    <text evidence="2">Belongs to the prickle / espinas / testin family.</text>
</comment>
<feature type="region of interest" description="Disordered" evidence="12">
    <location>
        <begin position="1"/>
        <end position="43"/>
    </location>
</feature>
<dbReference type="SMART" id="SM00132">
    <property type="entry name" value="LIM"/>
    <property type="match status" value="2"/>
</dbReference>
<dbReference type="PROSITE" id="PS50023">
    <property type="entry name" value="LIM_DOMAIN_2"/>
    <property type="match status" value="2"/>
</dbReference>
<sequence length="849" mass="95090">MNLERSERGERPPPRGPDMEPRAGGKMGKISVGFQRSSTSDDDSGCALEEYAWVPPGLRPEQVQMYFSCLPEEKVPYVNSPGEKHRIRQLLYQLPPHDNEVRYCHSLTEEEKRELHMFSAQRKREALGRGTPKILPRALHHTRCESCDGGINGGEMAIFASRAGPGPCWHPACFVCATCQELLVDLIYFHQNGKTLCGRHHAELLKPRCSSCDEIIFSDECTEAEGRHWHMKHFACFECETMLGGQRYIMKDGRPYCTCCFESLYAEYCEACGENIGVDHAQMTYEGSARSRESRRSVRMGKSSKPAEQWRQSQLINPPASVPAFKDKFGDGEADCDIGIVGQEWAQHEDYMTQLLLKFGDRGMLHQLQQPSLKSPSPSSDRPRVMSVSDPWLKPDTTSLGVTASSPTPASPTQSQTSNQSRTNSFSPGLMSKKHLPEMYWAQSQDGLGDSAYGSHPGPASARKIQELELDQDQEQSGTGRRAFWQDNREWYDDSLECIADELRKVEQGAGDSMDSLALSNITGASVDGDGRDRPMVYSLAIQNPSVVDDCEKMSNMGTFNSSHLHHSANSLNLHMEKGDDEDVALAMRGGAPGGHLAMSPHSEGLPSSFIHAPALRRSKSQSRPPQMVKFSEDTVDNGYNDGFDVNIRRHPMSEKPQRRAYCSEEMGQERSRPSSHHGRSRQHRESRHHKSRKARSDNNLHLVPLEKAQRPYEPHQQAQRPFEPQQQGLVNPPCGGMVPQYPAHRLPLAYSQTRSDYMLQGSAQGDPRLEQFMNLYRDEDDCCSTCSSSSSDSEEEGYFLGQPIPQPRAAGRYYAEDYPTRVTALTSLSHGSQTGRRKSHRSKNCIIS</sequence>
<dbReference type="InterPro" id="IPR047120">
    <property type="entry name" value="Pk/Esn/Tes"/>
</dbReference>
<evidence type="ECO:0000256" key="7">
    <source>
        <dbReference type="ARBA" id="ARBA00023038"/>
    </source>
</evidence>
<feature type="region of interest" description="Disordered" evidence="12">
    <location>
        <begin position="826"/>
        <end position="849"/>
    </location>
</feature>
<feature type="compositionally biased region" description="Basic residues" evidence="12">
    <location>
        <begin position="674"/>
        <end position="694"/>
    </location>
</feature>
<feature type="region of interest" description="Disordered" evidence="12">
    <location>
        <begin position="286"/>
        <end position="322"/>
    </location>
</feature>
<feature type="compositionally biased region" description="Low complexity" evidence="12">
    <location>
        <begin position="368"/>
        <end position="390"/>
    </location>
</feature>
<dbReference type="GO" id="GO:0012505">
    <property type="term" value="C:endomembrane system"/>
    <property type="evidence" value="ECO:0007669"/>
    <property type="project" value="UniProtKB-SubCell"/>
</dbReference>
<evidence type="ECO:0000256" key="4">
    <source>
        <dbReference type="ARBA" id="ARBA00022723"/>
    </source>
</evidence>